<evidence type="ECO:0000313" key="8">
    <source>
        <dbReference type="Proteomes" id="UP000693970"/>
    </source>
</evidence>
<dbReference type="OrthoDB" id="41532at2759"/>
<name>A0A9K3K8B1_9STRA</name>
<feature type="region of interest" description="Disordered" evidence="3">
    <location>
        <begin position="50"/>
        <end position="75"/>
    </location>
</feature>
<feature type="signal peptide" evidence="4">
    <location>
        <begin position="1"/>
        <end position="26"/>
    </location>
</feature>
<sequence>MVHLSPIAVMMILVLTTTTLFSSSLALVTPIVTERRAAMVSLKMSSATVPSSATSSSSSASPEFYTVQQVPGGEDDPRVVDIATFRNEMINPQAVVERAQEKRDNLDTTKVAIDGLKVGVFQVGPAVALASYFSAPETMTQDAAMMEAATNYGLFGVGLGVILAINGYSGKSVYVPDVAEATNRIVVDYSEGILRQQDFGFVAVLNENTDNDDEDMKKLRRIYRSTNGVIATVDAQWRNSPNCPKGTKKISNLPSHLHIKNMEVHYKQRSKGIGKALLKMIEDHAKQNTDAEMLTLEVAGANQPAVQLYRKVGFEPRENPNWRSKNVFMVKELK</sequence>
<keyword evidence="4" id="KW-0732">Signal</keyword>
<keyword evidence="2" id="KW-0012">Acyltransferase</keyword>
<dbReference type="EMBL" id="JAGRRH010000018">
    <property type="protein sequence ID" value="KAG7350760.1"/>
    <property type="molecule type" value="Genomic_DNA"/>
</dbReference>
<evidence type="ECO:0000313" key="7">
    <source>
        <dbReference type="EMBL" id="KAG7350760.1"/>
    </source>
</evidence>
<dbReference type="AlphaFoldDB" id="A0A9K3K8B1"/>
<feature type="chain" id="PRO_5039844348" evidence="4">
    <location>
        <begin position="27"/>
        <end position="334"/>
    </location>
</feature>
<dbReference type="PROSITE" id="PS51186">
    <property type="entry name" value="GNAT"/>
    <property type="match status" value="1"/>
</dbReference>
<dbReference type="EMBL" id="JAGRRH010000056">
    <property type="protein sequence ID" value="KAG7338445.1"/>
    <property type="molecule type" value="Genomic_DNA"/>
</dbReference>
<evidence type="ECO:0000256" key="1">
    <source>
        <dbReference type="ARBA" id="ARBA00022679"/>
    </source>
</evidence>
<evidence type="ECO:0000256" key="3">
    <source>
        <dbReference type="SAM" id="MobiDB-lite"/>
    </source>
</evidence>
<gene>
    <name evidence="7" type="ORF">IV203_010120</name>
    <name evidence="6" type="ORF">IV203_011000</name>
</gene>
<dbReference type="PANTHER" id="PTHR43420:SF44">
    <property type="entry name" value="ACETYLTRANSFERASE YPEA"/>
    <property type="match status" value="1"/>
</dbReference>
<reference evidence="6" key="2">
    <citation type="submission" date="2021-04" db="EMBL/GenBank/DDBJ databases">
        <authorList>
            <person name="Podell S."/>
        </authorList>
    </citation>
    <scope>NUCLEOTIDE SEQUENCE</scope>
    <source>
        <strain evidence="6">Hildebrandi</strain>
    </source>
</reference>
<evidence type="ECO:0000259" key="5">
    <source>
        <dbReference type="PROSITE" id="PS51186"/>
    </source>
</evidence>
<dbReference type="PANTHER" id="PTHR43420">
    <property type="entry name" value="ACETYLTRANSFERASE"/>
    <property type="match status" value="1"/>
</dbReference>
<accession>A0A9K3K8B1</accession>
<dbReference type="GO" id="GO:0016747">
    <property type="term" value="F:acyltransferase activity, transferring groups other than amino-acyl groups"/>
    <property type="evidence" value="ECO:0007669"/>
    <property type="project" value="InterPro"/>
</dbReference>
<proteinExistence type="predicted"/>
<feature type="domain" description="N-acetyltransferase" evidence="5">
    <location>
        <begin position="203"/>
        <end position="334"/>
    </location>
</feature>
<keyword evidence="1" id="KW-0808">Transferase</keyword>
<keyword evidence="8" id="KW-1185">Reference proteome</keyword>
<organism evidence="6 8">
    <name type="scientific">Nitzschia inconspicua</name>
    <dbReference type="NCBI Taxonomy" id="303405"/>
    <lineage>
        <taxon>Eukaryota</taxon>
        <taxon>Sar</taxon>
        <taxon>Stramenopiles</taxon>
        <taxon>Ochrophyta</taxon>
        <taxon>Bacillariophyta</taxon>
        <taxon>Bacillariophyceae</taxon>
        <taxon>Bacillariophycidae</taxon>
        <taxon>Bacillariales</taxon>
        <taxon>Bacillariaceae</taxon>
        <taxon>Nitzschia</taxon>
    </lineage>
</organism>
<dbReference type="Pfam" id="PF00583">
    <property type="entry name" value="Acetyltransf_1"/>
    <property type="match status" value="1"/>
</dbReference>
<evidence type="ECO:0000313" key="6">
    <source>
        <dbReference type="EMBL" id="KAG7338445.1"/>
    </source>
</evidence>
<reference evidence="6" key="1">
    <citation type="journal article" date="2021" name="Sci. Rep.">
        <title>Diploid genomic architecture of Nitzschia inconspicua, an elite biomass production diatom.</title>
        <authorList>
            <person name="Oliver A."/>
            <person name="Podell S."/>
            <person name="Pinowska A."/>
            <person name="Traller J.C."/>
            <person name="Smith S.R."/>
            <person name="McClure R."/>
            <person name="Beliaev A."/>
            <person name="Bohutskyi P."/>
            <person name="Hill E.A."/>
            <person name="Rabines A."/>
            <person name="Zheng H."/>
            <person name="Allen L.Z."/>
            <person name="Kuo A."/>
            <person name="Grigoriev I.V."/>
            <person name="Allen A.E."/>
            <person name="Hazlebeck D."/>
            <person name="Allen E.E."/>
        </authorList>
    </citation>
    <scope>NUCLEOTIDE SEQUENCE</scope>
    <source>
        <strain evidence="6">Hildebrandi</strain>
    </source>
</reference>
<dbReference type="InterPro" id="IPR000182">
    <property type="entry name" value="GNAT_dom"/>
</dbReference>
<evidence type="ECO:0000256" key="4">
    <source>
        <dbReference type="SAM" id="SignalP"/>
    </source>
</evidence>
<dbReference type="Proteomes" id="UP000693970">
    <property type="component" value="Unassembled WGS sequence"/>
</dbReference>
<dbReference type="InterPro" id="IPR050680">
    <property type="entry name" value="YpeA/RimI_acetyltransf"/>
</dbReference>
<comment type="caution">
    <text evidence="6">The sequence shown here is derived from an EMBL/GenBank/DDBJ whole genome shotgun (WGS) entry which is preliminary data.</text>
</comment>
<feature type="compositionally biased region" description="Low complexity" evidence="3">
    <location>
        <begin position="50"/>
        <end position="62"/>
    </location>
</feature>
<protein>
    <submittedName>
        <fullName evidence="7">Acetyltransferase GNAT domain containing protein</fullName>
    </submittedName>
    <submittedName>
        <fullName evidence="6">Acyl-CoA N-acyltransferase</fullName>
    </submittedName>
</protein>
<dbReference type="CDD" id="cd04301">
    <property type="entry name" value="NAT_SF"/>
    <property type="match status" value="1"/>
</dbReference>
<evidence type="ECO:0000256" key="2">
    <source>
        <dbReference type="ARBA" id="ARBA00023315"/>
    </source>
</evidence>